<keyword evidence="5 10" id="KW-0418">Kinase</keyword>
<keyword evidence="7" id="KW-0175">Coiled coil</keyword>
<organism evidence="10 11">
    <name type="scientific">Shewanella submarina</name>
    <dbReference type="NCBI Taxonomy" id="2016376"/>
    <lineage>
        <taxon>Bacteria</taxon>
        <taxon>Pseudomonadati</taxon>
        <taxon>Pseudomonadota</taxon>
        <taxon>Gammaproteobacteria</taxon>
        <taxon>Alteromonadales</taxon>
        <taxon>Shewanellaceae</taxon>
        <taxon>Shewanella</taxon>
    </lineage>
</organism>
<dbReference type="Pfam" id="PF08448">
    <property type="entry name" value="PAS_4"/>
    <property type="match status" value="1"/>
</dbReference>
<evidence type="ECO:0000313" key="10">
    <source>
        <dbReference type="EMBL" id="MFC3140487.1"/>
    </source>
</evidence>
<dbReference type="GO" id="GO:0016301">
    <property type="term" value="F:kinase activity"/>
    <property type="evidence" value="ECO:0007669"/>
    <property type="project" value="UniProtKB-KW"/>
</dbReference>
<feature type="domain" description="Histidine kinase" evidence="8">
    <location>
        <begin position="497"/>
        <end position="710"/>
    </location>
</feature>
<evidence type="ECO:0000313" key="11">
    <source>
        <dbReference type="Proteomes" id="UP001595621"/>
    </source>
</evidence>
<feature type="coiled-coil region" evidence="7">
    <location>
        <begin position="3"/>
        <end position="89"/>
    </location>
</feature>
<evidence type="ECO:0000256" key="6">
    <source>
        <dbReference type="PROSITE-ProRule" id="PRU00169"/>
    </source>
</evidence>
<dbReference type="SUPFAM" id="SSF52172">
    <property type="entry name" value="CheY-like"/>
    <property type="match status" value="1"/>
</dbReference>
<dbReference type="Proteomes" id="UP001595621">
    <property type="component" value="Unassembled WGS sequence"/>
</dbReference>
<dbReference type="SUPFAM" id="SSF55874">
    <property type="entry name" value="ATPase domain of HSP90 chaperone/DNA topoisomerase II/histidine kinase"/>
    <property type="match status" value="1"/>
</dbReference>
<dbReference type="EMBL" id="JBHRTD010000018">
    <property type="protein sequence ID" value="MFC3140487.1"/>
    <property type="molecule type" value="Genomic_DNA"/>
</dbReference>
<dbReference type="SMART" id="SM00448">
    <property type="entry name" value="REC"/>
    <property type="match status" value="1"/>
</dbReference>
<dbReference type="PANTHER" id="PTHR43047:SF9">
    <property type="entry name" value="HISTIDINE KINASE"/>
    <property type="match status" value="1"/>
</dbReference>
<proteinExistence type="predicted"/>
<dbReference type="Gene3D" id="1.10.287.130">
    <property type="match status" value="1"/>
</dbReference>
<dbReference type="Gene3D" id="3.40.50.2300">
    <property type="match status" value="1"/>
</dbReference>
<feature type="coiled-coil region" evidence="7">
    <location>
        <begin position="428"/>
        <end position="490"/>
    </location>
</feature>
<comment type="caution">
    <text evidence="10">The sequence shown here is derived from an EMBL/GenBank/DDBJ whole genome shotgun (WGS) entry which is preliminary data.</text>
</comment>
<sequence>MNKRELEQELERLKQENARQKKMIQSLIARVENRGVNNVDPYHAFQYSVVLAEQVREKTEELNAALMALEQQNVQLSHANRLIGDAQQRFVDAIESISDGFALFDADSNLIYANCRLQKYLAEFGVSLSQGDSFSGLRALIDDSGLIRDQAIVSQEPGAWVYQDVRGRWMQLLERRTMEGGLVLLHKDITLIKQAEEARFAAALAEKSRLLQLMVDNLSQGVVMVNAQGLVQVVNRRFCAMTGVSEPSYLLGRKLTDLPDLPLSLNPVDPRKEVTTQTPDLEHVIEVRSHALSIGGYVNTYTDITQSHRYAETLRENERWLRLITDNVPALIAYVGEDLCFRFTNRAYEQWYGFDKGKLLGEHISVSRNEQELQMMMPYVERALAGESVTFELKERNAQLLDCYMMKSYVPNIDGDRVTGLFVLNWDITESKRNAEALEQSYQHLEQRVRERTSQLEELNQQLLAEIGERRQIESRLLEAKSEAEQANLSKTKFLAAISHDLLQPLNAAQLYTGSLQEHRMSPALRQLVQSVASSLSDVESLIGMLVDISKLDAGIVKADKQSFRLHDLLDNIANEFAYAAEEKGIEVRYVRSNSVIYSDSQLLARVVRNLMSNAMRYTQSGRILLGCRQQDNAVVVEVWDTGVGIPKEKLQEIFQEFKRLDPSHSKTRTGLGLGLAIVDKICNVLGHPIAVRSWPGQGSVFSVKLPRSGVSQLPKEGEPVLAIQSVALQGARVWVVDNDQNICDAMQTLLERWGCGVVTATSLQSLQIQRDINRSPVELLIVDYHLDNDEKGTDLARTINGGRTQHIPTLLLTANRSDTLKREVRDLGYQILHKPVVPVRLKMTLIQMLDSGPEKVSLSG</sequence>
<dbReference type="Pfam" id="PF13188">
    <property type="entry name" value="PAS_8"/>
    <property type="match status" value="1"/>
</dbReference>
<feature type="modified residue" description="4-aspartylphosphate" evidence="6">
    <location>
        <position position="784"/>
    </location>
</feature>
<keyword evidence="3 6" id="KW-0597">Phosphoprotein</keyword>
<keyword evidence="4" id="KW-0808">Transferase</keyword>
<dbReference type="InterPro" id="IPR001789">
    <property type="entry name" value="Sig_transdc_resp-reg_receiver"/>
</dbReference>
<dbReference type="SMART" id="SM00388">
    <property type="entry name" value="HisKA"/>
    <property type="match status" value="1"/>
</dbReference>
<dbReference type="InterPro" id="IPR013656">
    <property type="entry name" value="PAS_4"/>
</dbReference>
<dbReference type="Pfam" id="PF00072">
    <property type="entry name" value="Response_reg"/>
    <property type="match status" value="1"/>
</dbReference>
<dbReference type="SUPFAM" id="SSF55785">
    <property type="entry name" value="PYP-like sensor domain (PAS domain)"/>
    <property type="match status" value="2"/>
</dbReference>
<dbReference type="Gene3D" id="3.30.565.10">
    <property type="entry name" value="Histidine kinase-like ATPase, C-terminal domain"/>
    <property type="match status" value="1"/>
</dbReference>
<dbReference type="PROSITE" id="PS50110">
    <property type="entry name" value="RESPONSE_REGULATORY"/>
    <property type="match status" value="1"/>
</dbReference>
<evidence type="ECO:0000256" key="3">
    <source>
        <dbReference type="ARBA" id="ARBA00022553"/>
    </source>
</evidence>
<dbReference type="Pfam" id="PF00512">
    <property type="entry name" value="HisKA"/>
    <property type="match status" value="1"/>
</dbReference>
<feature type="domain" description="Response regulatory" evidence="9">
    <location>
        <begin position="733"/>
        <end position="850"/>
    </location>
</feature>
<dbReference type="CDD" id="cd00156">
    <property type="entry name" value="REC"/>
    <property type="match status" value="1"/>
</dbReference>
<dbReference type="InterPro" id="IPR003594">
    <property type="entry name" value="HATPase_dom"/>
</dbReference>
<dbReference type="InterPro" id="IPR036890">
    <property type="entry name" value="HATPase_C_sf"/>
</dbReference>
<dbReference type="InterPro" id="IPR005467">
    <property type="entry name" value="His_kinase_dom"/>
</dbReference>
<comment type="catalytic activity">
    <reaction evidence="1">
        <text>ATP + protein L-histidine = ADP + protein N-phospho-L-histidine.</text>
        <dbReference type="EC" id="2.7.13.3"/>
    </reaction>
</comment>
<dbReference type="Gene3D" id="3.30.450.20">
    <property type="entry name" value="PAS domain"/>
    <property type="match status" value="2"/>
</dbReference>
<dbReference type="InterPro" id="IPR003661">
    <property type="entry name" value="HisK_dim/P_dom"/>
</dbReference>
<dbReference type="SUPFAM" id="SSF47384">
    <property type="entry name" value="Homodimeric domain of signal transducing histidine kinase"/>
    <property type="match status" value="1"/>
</dbReference>
<dbReference type="PRINTS" id="PR00344">
    <property type="entry name" value="BCTRLSENSOR"/>
</dbReference>
<evidence type="ECO:0000256" key="4">
    <source>
        <dbReference type="ARBA" id="ARBA00022679"/>
    </source>
</evidence>
<evidence type="ECO:0000259" key="8">
    <source>
        <dbReference type="PROSITE" id="PS50109"/>
    </source>
</evidence>
<dbReference type="InterPro" id="IPR011006">
    <property type="entry name" value="CheY-like_superfamily"/>
</dbReference>
<dbReference type="InterPro" id="IPR004358">
    <property type="entry name" value="Sig_transdc_His_kin-like_C"/>
</dbReference>
<evidence type="ECO:0000256" key="5">
    <source>
        <dbReference type="ARBA" id="ARBA00022777"/>
    </source>
</evidence>
<gene>
    <name evidence="10" type="ORF">ACFOE0_20210</name>
</gene>
<dbReference type="InterPro" id="IPR000014">
    <property type="entry name" value="PAS"/>
</dbReference>
<evidence type="ECO:0000256" key="7">
    <source>
        <dbReference type="SAM" id="Coils"/>
    </source>
</evidence>
<dbReference type="RefSeq" id="WP_248934373.1">
    <property type="nucleotide sequence ID" value="NZ_JAKILF010000001.1"/>
</dbReference>
<dbReference type="NCBIfam" id="NF041832">
    <property type="entry name" value="near_NosP_CTERM"/>
    <property type="match status" value="1"/>
</dbReference>
<keyword evidence="11" id="KW-1185">Reference proteome</keyword>
<dbReference type="Pfam" id="PF12860">
    <property type="entry name" value="PAS_7"/>
    <property type="match status" value="1"/>
</dbReference>
<dbReference type="Pfam" id="PF02518">
    <property type="entry name" value="HATPase_c"/>
    <property type="match status" value="1"/>
</dbReference>
<dbReference type="EC" id="2.7.13.3" evidence="2"/>
<dbReference type="SMART" id="SM00091">
    <property type="entry name" value="PAS"/>
    <property type="match status" value="3"/>
</dbReference>
<dbReference type="InterPro" id="IPR036097">
    <property type="entry name" value="HisK_dim/P_sf"/>
</dbReference>
<evidence type="ECO:0000256" key="1">
    <source>
        <dbReference type="ARBA" id="ARBA00000085"/>
    </source>
</evidence>
<dbReference type="PANTHER" id="PTHR43047">
    <property type="entry name" value="TWO-COMPONENT HISTIDINE PROTEIN KINASE"/>
    <property type="match status" value="1"/>
</dbReference>
<dbReference type="NCBIfam" id="TIGR00229">
    <property type="entry name" value="sensory_box"/>
    <property type="match status" value="1"/>
</dbReference>
<protein>
    <recommendedName>
        <fullName evidence="2">histidine kinase</fullName>
        <ecNumber evidence="2">2.7.13.3</ecNumber>
    </recommendedName>
</protein>
<dbReference type="CDD" id="cd00082">
    <property type="entry name" value="HisKA"/>
    <property type="match status" value="1"/>
</dbReference>
<dbReference type="SMART" id="SM00387">
    <property type="entry name" value="HATPase_c"/>
    <property type="match status" value="1"/>
</dbReference>
<dbReference type="InterPro" id="IPR035965">
    <property type="entry name" value="PAS-like_dom_sf"/>
</dbReference>
<evidence type="ECO:0000259" key="9">
    <source>
        <dbReference type="PROSITE" id="PS50110"/>
    </source>
</evidence>
<evidence type="ECO:0000256" key="2">
    <source>
        <dbReference type="ARBA" id="ARBA00012438"/>
    </source>
</evidence>
<dbReference type="CDD" id="cd00075">
    <property type="entry name" value="HATPase"/>
    <property type="match status" value="1"/>
</dbReference>
<name>A0ABV7GMW7_9GAMM</name>
<reference evidence="11" key="1">
    <citation type="journal article" date="2019" name="Int. J. Syst. Evol. Microbiol.">
        <title>The Global Catalogue of Microorganisms (GCM) 10K type strain sequencing project: providing services to taxonomists for standard genome sequencing and annotation.</title>
        <authorList>
            <consortium name="The Broad Institute Genomics Platform"/>
            <consortium name="The Broad Institute Genome Sequencing Center for Infectious Disease"/>
            <person name="Wu L."/>
            <person name="Ma J."/>
        </authorList>
    </citation>
    <scope>NUCLEOTIDE SEQUENCE [LARGE SCALE GENOMIC DNA]</scope>
    <source>
        <strain evidence="11">KCTC 52277</strain>
    </source>
</reference>
<accession>A0ABV7GMW7</accession>
<dbReference type="PROSITE" id="PS50109">
    <property type="entry name" value="HIS_KIN"/>
    <property type="match status" value="1"/>
</dbReference>